<evidence type="ECO:0000313" key="12">
    <source>
        <dbReference type="Proteomes" id="UP001454086"/>
    </source>
</evidence>
<dbReference type="EMBL" id="JBBMFM010000069">
    <property type="protein sequence ID" value="MEQ2426627.1"/>
    <property type="molecule type" value="Genomic_DNA"/>
</dbReference>
<evidence type="ECO:0000256" key="1">
    <source>
        <dbReference type="ARBA" id="ARBA00004651"/>
    </source>
</evidence>
<dbReference type="InterPro" id="IPR002528">
    <property type="entry name" value="MATE_fam"/>
</dbReference>
<comment type="subcellular location">
    <subcellularLocation>
        <location evidence="1">Cell membrane</location>
        <topology evidence="1">Multi-pass membrane protein</topology>
    </subcellularLocation>
</comment>
<accession>A0ABV1DAD6</accession>
<evidence type="ECO:0000256" key="10">
    <source>
        <dbReference type="SAM" id="Phobius"/>
    </source>
</evidence>
<dbReference type="InterPro" id="IPR045070">
    <property type="entry name" value="MATE_MepA-like"/>
</dbReference>
<keyword evidence="9" id="KW-0046">Antibiotic resistance</keyword>
<feature type="transmembrane region" description="Helical" evidence="10">
    <location>
        <begin position="172"/>
        <end position="195"/>
    </location>
</feature>
<dbReference type="NCBIfam" id="TIGR00797">
    <property type="entry name" value="matE"/>
    <property type="match status" value="1"/>
</dbReference>
<dbReference type="InterPro" id="IPR048279">
    <property type="entry name" value="MdtK-like"/>
</dbReference>
<feature type="transmembrane region" description="Helical" evidence="10">
    <location>
        <begin position="201"/>
        <end position="223"/>
    </location>
</feature>
<name>A0ABV1DAD6_9FIRM</name>
<evidence type="ECO:0000256" key="5">
    <source>
        <dbReference type="ARBA" id="ARBA00022475"/>
    </source>
</evidence>
<dbReference type="PIRSF" id="PIRSF006603">
    <property type="entry name" value="DinF"/>
    <property type="match status" value="1"/>
</dbReference>
<feature type="transmembrane region" description="Helical" evidence="10">
    <location>
        <begin position="143"/>
        <end position="160"/>
    </location>
</feature>
<evidence type="ECO:0000256" key="3">
    <source>
        <dbReference type="ARBA" id="ARBA00022106"/>
    </source>
</evidence>
<dbReference type="PANTHER" id="PTHR43823:SF3">
    <property type="entry name" value="MULTIDRUG EXPORT PROTEIN MEPA"/>
    <property type="match status" value="1"/>
</dbReference>
<organism evidence="11 12">
    <name type="scientific">Enterocloster hominis</name>
    <name type="common">ex Hitch et al. 2024</name>
    <dbReference type="NCBI Taxonomy" id="1917870"/>
    <lineage>
        <taxon>Bacteria</taxon>
        <taxon>Bacillati</taxon>
        <taxon>Bacillota</taxon>
        <taxon>Clostridia</taxon>
        <taxon>Lachnospirales</taxon>
        <taxon>Lachnospiraceae</taxon>
        <taxon>Enterocloster</taxon>
    </lineage>
</organism>
<evidence type="ECO:0000256" key="8">
    <source>
        <dbReference type="ARBA" id="ARBA00023136"/>
    </source>
</evidence>
<feature type="transmembrane region" description="Helical" evidence="10">
    <location>
        <begin position="282"/>
        <end position="306"/>
    </location>
</feature>
<evidence type="ECO:0000256" key="4">
    <source>
        <dbReference type="ARBA" id="ARBA00022448"/>
    </source>
</evidence>
<feature type="transmembrane region" description="Helical" evidence="10">
    <location>
        <begin position="396"/>
        <end position="417"/>
    </location>
</feature>
<keyword evidence="8 10" id="KW-0472">Membrane</keyword>
<dbReference type="RefSeq" id="WP_025484323.1">
    <property type="nucleotide sequence ID" value="NZ_JBBMFM010000069.1"/>
</dbReference>
<proteinExistence type="inferred from homology"/>
<evidence type="ECO:0000256" key="2">
    <source>
        <dbReference type="ARBA" id="ARBA00008417"/>
    </source>
</evidence>
<keyword evidence="7 10" id="KW-1133">Transmembrane helix</keyword>
<keyword evidence="4" id="KW-0813">Transport</keyword>
<evidence type="ECO:0000256" key="7">
    <source>
        <dbReference type="ARBA" id="ARBA00022989"/>
    </source>
</evidence>
<protein>
    <recommendedName>
        <fullName evidence="3">Multidrug export protein MepA</fullName>
    </recommendedName>
</protein>
<comment type="caution">
    <text evidence="11">The sequence shown here is derived from an EMBL/GenBank/DDBJ whole genome shotgun (WGS) entry which is preliminary data.</text>
</comment>
<dbReference type="Proteomes" id="UP001454086">
    <property type="component" value="Unassembled WGS sequence"/>
</dbReference>
<comment type="similarity">
    <text evidence="2">Belongs to the multi antimicrobial extrusion (MATE) (TC 2.A.66.1) family. MepA subfamily.</text>
</comment>
<dbReference type="InterPro" id="IPR051327">
    <property type="entry name" value="MATE_MepA_subfamily"/>
</dbReference>
<feature type="transmembrane region" description="Helical" evidence="10">
    <location>
        <begin position="53"/>
        <end position="79"/>
    </location>
</feature>
<keyword evidence="5" id="KW-1003">Cell membrane</keyword>
<gene>
    <name evidence="11" type="ORF">WMQ36_16780</name>
</gene>
<keyword evidence="12" id="KW-1185">Reference proteome</keyword>
<dbReference type="PANTHER" id="PTHR43823">
    <property type="entry name" value="SPORULATION PROTEIN YKVU"/>
    <property type="match status" value="1"/>
</dbReference>
<dbReference type="CDD" id="cd13143">
    <property type="entry name" value="MATE_MepA_like"/>
    <property type="match status" value="1"/>
</dbReference>
<feature type="transmembrane region" description="Helical" evidence="10">
    <location>
        <begin position="361"/>
        <end position="384"/>
    </location>
</feature>
<evidence type="ECO:0000313" key="11">
    <source>
        <dbReference type="EMBL" id="MEQ2426627.1"/>
    </source>
</evidence>
<feature type="transmembrane region" description="Helical" evidence="10">
    <location>
        <begin position="100"/>
        <end position="123"/>
    </location>
</feature>
<evidence type="ECO:0000256" key="6">
    <source>
        <dbReference type="ARBA" id="ARBA00022692"/>
    </source>
</evidence>
<dbReference type="Pfam" id="PF01554">
    <property type="entry name" value="MatE"/>
    <property type="match status" value="2"/>
</dbReference>
<sequence>MKSSRQDMNSQLAGAKILPLLIRLTIPITIAQLVNALYSIVDRMYIGHMPGVGTMALGGIGITFPIIMITAAFSCIPGMGGAPLASIAMGSGDMEKGRRYLSNAFVLLVGIGILLMAVCTAFLTPMLKAFGADSATLPYARDYLRIYMMGTVFVELSMGMNPFINAQGFTGIGTFTIVIGAFLNIILDPIFIYVLDMGIGGAAIATVLSQLVSALWVLCFLCSKRATLRLTFSGMKLKGHIVRPMCALGLSPFTFRVNESIVVIVLNWLLIRYGGDKSNLHIASMALLTSISQVFFMPLIGIITGAQPILSYNLGAGNYGRIKETIHYARILSIGCAALMWFCLVAFPAQICRMFTSDAELIRLTTITMRIMFCTVIVLGLQMVNQNAFVALGNTWYSFIFGIMRKLLLLLPLALILPHLIGVWGIYMAEAISNVLTTIITHIYFVRYMRRLGKGMGCKEVIL</sequence>
<feature type="transmembrane region" description="Helical" evidence="10">
    <location>
        <begin position="423"/>
        <end position="446"/>
    </location>
</feature>
<evidence type="ECO:0000256" key="9">
    <source>
        <dbReference type="ARBA" id="ARBA00023251"/>
    </source>
</evidence>
<feature type="transmembrane region" description="Helical" evidence="10">
    <location>
        <begin position="327"/>
        <end position="349"/>
    </location>
</feature>
<feature type="transmembrane region" description="Helical" evidence="10">
    <location>
        <begin position="20"/>
        <end position="41"/>
    </location>
</feature>
<reference evidence="11 12" key="1">
    <citation type="submission" date="2024-03" db="EMBL/GenBank/DDBJ databases">
        <title>Human intestinal bacterial collection.</title>
        <authorList>
            <person name="Pauvert C."/>
            <person name="Hitch T.C.A."/>
            <person name="Clavel T."/>
        </authorList>
    </citation>
    <scope>NUCLEOTIDE SEQUENCE [LARGE SCALE GENOMIC DNA]</scope>
    <source>
        <strain evidence="11 12">CLA-SR-H021</strain>
    </source>
</reference>
<feature type="transmembrane region" description="Helical" evidence="10">
    <location>
        <begin position="244"/>
        <end position="270"/>
    </location>
</feature>
<keyword evidence="6 10" id="KW-0812">Transmembrane</keyword>